<organism evidence="14 15">
    <name type="scientific">Vagococcus entomophilus</name>
    <dbReference type="NCBI Taxonomy" id="1160095"/>
    <lineage>
        <taxon>Bacteria</taxon>
        <taxon>Bacillati</taxon>
        <taxon>Bacillota</taxon>
        <taxon>Bacilli</taxon>
        <taxon>Lactobacillales</taxon>
        <taxon>Enterococcaceae</taxon>
        <taxon>Vagococcus</taxon>
    </lineage>
</organism>
<dbReference type="PANTHER" id="PTHR30591">
    <property type="entry name" value="RECBCD ENZYME SUBUNIT RECC"/>
    <property type="match status" value="1"/>
</dbReference>
<comment type="function">
    <text evidence="10">The heterodimer acts as both an ATP-dependent DNA helicase and an ATP-dependent, dual-direction single-stranded exonuclease. Recognizes the chi site generating a DNA molecule suitable for the initiation of homologous recombination. This subunit has 5' -&gt; 3' nuclease activity but not helicase activity.</text>
</comment>
<name>A0A430AJ19_9ENTE</name>
<evidence type="ECO:0000259" key="11">
    <source>
        <dbReference type="Pfam" id="PF12705"/>
    </source>
</evidence>
<dbReference type="GO" id="GO:0046872">
    <property type="term" value="F:metal ion binding"/>
    <property type="evidence" value="ECO:0007669"/>
    <property type="project" value="UniProtKB-KW"/>
</dbReference>
<keyword evidence="3 10" id="KW-0227">DNA damage</keyword>
<evidence type="ECO:0000256" key="6">
    <source>
        <dbReference type="ARBA" id="ARBA00022839"/>
    </source>
</evidence>
<comment type="cofactor">
    <cofactor evidence="10">
        <name>Mg(2+)</name>
        <dbReference type="ChEBI" id="CHEBI:18420"/>
    </cofactor>
</comment>
<dbReference type="SUPFAM" id="SSF52540">
    <property type="entry name" value="P-loop containing nucleoside triphosphate hydrolases"/>
    <property type="match status" value="1"/>
</dbReference>
<keyword evidence="5 10" id="KW-0347">Helicase</keyword>
<dbReference type="RefSeq" id="WP_126822335.1">
    <property type="nucleotide sequence ID" value="NZ_JBHLWU010000001.1"/>
</dbReference>
<comment type="miscellaneous">
    <text evidence="10">Despite having helicase-like domains, this subunit does not have helicase activity.</text>
</comment>
<keyword evidence="6 10" id="KW-0269">Exonuclease</keyword>
<keyword evidence="10" id="KW-0479">Metal-binding</keyword>
<evidence type="ECO:0000256" key="1">
    <source>
        <dbReference type="ARBA" id="ARBA00022722"/>
    </source>
</evidence>
<feature type="domain" description="ATP-dependent helicase/deoxyribonuclease subunit B N-terminal" evidence="13">
    <location>
        <begin position="5"/>
        <end position="297"/>
    </location>
</feature>
<evidence type="ECO:0000256" key="9">
    <source>
        <dbReference type="ARBA" id="ARBA00023204"/>
    </source>
</evidence>
<dbReference type="OrthoDB" id="9758506at2"/>
<dbReference type="GO" id="GO:0000724">
    <property type="term" value="P:double-strand break repair via homologous recombination"/>
    <property type="evidence" value="ECO:0007669"/>
    <property type="project" value="UniProtKB-UniRule"/>
</dbReference>
<accession>A0A430AJ19</accession>
<feature type="binding site" evidence="10">
    <location>
        <position position="822"/>
    </location>
    <ligand>
        <name>[4Fe-4S] cluster</name>
        <dbReference type="ChEBI" id="CHEBI:49883"/>
    </ligand>
</feature>
<keyword evidence="10" id="KW-0408">Iron</keyword>
<comment type="caution">
    <text evidence="14">The sequence shown here is derived from an EMBL/GenBank/DDBJ whole genome shotgun (WGS) entry which is preliminary data.</text>
</comment>
<dbReference type="GO" id="GO:0051539">
    <property type="term" value="F:4 iron, 4 sulfur cluster binding"/>
    <property type="evidence" value="ECO:0007669"/>
    <property type="project" value="UniProtKB-KW"/>
</dbReference>
<evidence type="ECO:0000259" key="13">
    <source>
        <dbReference type="Pfam" id="PF21445"/>
    </source>
</evidence>
<proteinExistence type="inferred from homology"/>
<evidence type="ECO:0000256" key="5">
    <source>
        <dbReference type="ARBA" id="ARBA00022806"/>
    </source>
</evidence>
<dbReference type="GO" id="GO:0003690">
    <property type="term" value="F:double-stranded DNA binding"/>
    <property type="evidence" value="ECO:0007669"/>
    <property type="project" value="UniProtKB-UniRule"/>
</dbReference>
<feature type="domain" description="PD-(D/E)XK endonuclease-like" evidence="11">
    <location>
        <begin position="811"/>
        <end position="1154"/>
    </location>
</feature>
<evidence type="ECO:0000256" key="4">
    <source>
        <dbReference type="ARBA" id="ARBA00022801"/>
    </source>
</evidence>
<gene>
    <name evidence="10" type="primary">rexB</name>
    <name evidence="14" type="ORF">CBF30_02240</name>
</gene>
<reference evidence="14 15" key="1">
    <citation type="submission" date="2017-05" db="EMBL/GenBank/DDBJ databases">
        <title>Vagococcus spp. assemblies.</title>
        <authorList>
            <person name="Gulvik C.A."/>
        </authorList>
    </citation>
    <scope>NUCLEOTIDE SEQUENCE [LARGE SCALE GENOMIC DNA]</scope>
    <source>
        <strain evidence="14 15">DSM 24756</strain>
    </source>
</reference>
<dbReference type="Pfam" id="PF13361">
    <property type="entry name" value="UvrD_C"/>
    <property type="match status" value="1"/>
</dbReference>
<dbReference type="AlphaFoldDB" id="A0A430AJ19"/>
<evidence type="ECO:0000256" key="3">
    <source>
        <dbReference type="ARBA" id="ARBA00022763"/>
    </source>
</evidence>
<evidence type="ECO:0000313" key="15">
    <source>
        <dbReference type="Proteomes" id="UP000288669"/>
    </source>
</evidence>
<sequence>MGLEFIIGPASCNHEKALVQKAQEWLNKDTRHEVFYLVPNHVKFETEINVLKQLKEKNDPESSSFTATNLQVFSFSRLAWYYLQHTAMYPKNPLSEAGNYMVIRKILQENEARLTVFRGEIKKRGFIEKLAELFDEWQSGNIGVSDLEAVVAQLDHSPKSVDFQLKLQDFECIYAAYLEKMVLESVGSKQLILSLATYLQEQNIGHILFILSGFSSFTATEEVLIQTLIEKAGEVKVGLVLNQGSIDSEPEKTALFYDSKLLYYRLYHKARALGVPVYNDTKLTLQEAQVAQDIKQLDAYWQQSQELSGNNQAHHVATNDMLQIWRAESPYAEVSHVAREIRKLVVSGKYRYRDIAVLTRDLEHYRSVFTPVFKAHEIPADLNFEVKMEHHPLIEYLNALFALVQRNFRYPDVMRFLRSELFFPGIEGQLSLVEWQKKRQEQREKVDLTENVMLAYGYEGYYWTQEKDWQYVFYDFEEQTTDVERNLKIQEVSNEIRNLLRKNVLPLFDQLKKVADGREAITCLYQFLLNSGTAQTLLFLRDEEISLGNLEMARNHEQAWKTLMTLFDEFVQVLGDDPFELETFVEILQAGLEGAKFKKVPVTLDQVSVSALDLVHAEKKKVVFIVGVTDQLLPQKVENKTLLSQEERDLFDRTLPDEKFLQVDTTRTIAREPFIAYLAFTSAQEKLYMSYPTYCDWAKESRISAYLARIAQGLHVEIKEKSFMADGRATSTEFISTKRALMSELIQLKRQEKEDGLSLSVFWQQLERYLMKGKAEEPLLQTIFSSLSYKNTPETLNSDIVTDLYGETIHASVSKIESFYQCEYQYFVNYGLKLKEREIFGLSPAATGEFFHEALDYLFKVLIREGISLATINHEELLRLTDGVLSEILGEQKFAILHASNRMNYIRYQLSKTIQRVSWALQKQSQRTGMTTLQTEVLFGQFATQQGGLDSLSFDLTGGKQLKVRGKIDRIDQIKTDEAIYLAVIDYKSSAHKFDFRDAYYGVAMQMITYLDIALSQAVKLVGQAVKPAGAFYLHVKNPVIDGEISDEKYMEKMLQEFGYQGLLLKDEALVRKLDPTVEPKTKSLVYPFNETAKGEIKSNQFVDEGQMSALLAHNQKNFKKAGEKIYEGELLLNPAYRDKQRIACSFCPFKSVCTFDPMLAENTYHRLDKLKKEDVLKRILDESTEEGGEEK</sequence>
<dbReference type="InterPro" id="IPR027417">
    <property type="entry name" value="P-loop_NTPase"/>
</dbReference>
<dbReference type="InterPro" id="IPR011604">
    <property type="entry name" value="PDDEXK-like_dom_sf"/>
</dbReference>
<evidence type="ECO:0000256" key="2">
    <source>
        <dbReference type="ARBA" id="ARBA00022741"/>
    </source>
</evidence>
<dbReference type="InterPro" id="IPR049035">
    <property type="entry name" value="ADDB_N"/>
</dbReference>
<comment type="subunit">
    <text evidence="10">Heterodimer of AddA and RexB.</text>
</comment>
<dbReference type="InterPro" id="IPR014017">
    <property type="entry name" value="DNA_helicase_UvrD-like_C"/>
</dbReference>
<dbReference type="Proteomes" id="UP000288669">
    <property type="component" value="Unassembled WGS sequence"/>
</dbReference>
<keyword evidence="8 10" id="KW-0238">DNA-binding</keyword>
<dbReference type="GO" id="GO:0008409">
    <property type="term" value="F:5'-3' exonuclease activity"/>
    <property type="evidence" value="ECO:0007669"/>
    <property type="project" value="UniProtKB-UniRule"/>
</dbReference>
<feature type="domain" description="UvrD-like helicase C-terminal" evidence="12">
    <location>
        <begin position="308"/>
        <end position="691"/>
    </location>
</feature>
<keyword evidence="1 10" id="KW-0540">Nuclease</keyword>
<dbReference type="Gene3D" id="3.40.50.300">
    <property type="entry name" value="P-loop containing nucleotide triphosphate hydrolases"/>
    <property type="match status" value="4"/>
</dbReference>
<dbReference type="EC" id="3.1.-.-" evidence="10"/>
<evidence type="ECO:0000256" key="7">
    <source>
        <dbReference type="ARBA" id="ARBA00022840"/>
    </source>
</evidence>
<evidence type="ECO:0000256" key="10">
    <source>
        <dbReference type="HAMAP-Rule" id="MF_01453"/>
    </source>
</evidence>
<feature type="binding site" evidence="10">
    <location>
        <position position="1148"/>
    </location>
    <ligand>
        <name>[4Fe-4S] cluster</name>
        <dbReference type="ChEBI" id="CHEBI:49883"/>
    </ligand>
</feature>
<dbReference type="Pfam" id="PF12705">
    <property type="entry name" value="PDDEXK_1"/>
    <property type="match status" value="1"/>
</dbReference>
<dbReference type="HAMAP" id="MF_01453">
    <property type="entry name" value="AddB_type2"/>
    <property type="match status" value="1"/>
</dbReference>
<dbReference type="GO" id="GO:0005524">
    <property type="term" value="F:ATP binding"/>
    <property type="evidence" value="ECO:0007669"/>
    <property type="project" value="UniProtKB-UniRule"/>
</dbReference>
<comment type="cofactor">
    <cofactor evidence="10">
        <name>[4Fe-4S] cluster</name>
        <dbReference type="ChEBI" id="CHEBI:49883"/>
    </cofactor>
    <text evidence="10">Binds 1 [4Fe-4S] cluster.</text>
</comment>
<dbReference type="PANTHER" id="PTHR30591:SF1">
    <property type="entry name" value="RECBCD ENZYME SUBUNIT RECC"/>
    <property type="match status" value="1"/>
</dbReference>
<keyword evidence="2 10" id="KW-0547">Nucleotide-binding</keyword>
<dbReference type="Gene3D" id="3.90.320.10">
    <property type="match status" value="1"/>
</dbReference>
<keyword evidence="9 10" id="KW-0234">DNA repair</keyword>
<keyword evidence="10" id="KW-0004">4Fe-4S</keyword>
<evidence type="ECO:0000259" key="12">
    <source>
        <dbReference type="Pfam" id="PF13361"/>
    </source>
</evidence>
<dbReference type="GO" id="GO:0004386">
    <property type="term" value="F:helicase activity"/>
    <property type="evidence" value="ECO:0007669"/>
    <property type="project" value="UniProtKB-KW"/>
</dbReference>
<evidence type="ECO:0000256" key="8">
    <source>
        <dbReference type="ARBA" id="ARBA00023125"/>
    </source>
</evidence>
<keyword evidence="15" id="KW-1185">Reference proteome</keyword>
<comment type="similarity">
    <text evidence="10">Belongs to the helicase family. AddB/RexB type 2 subfamily.</text>
</comment>
<keyword evidence="7 10" id="KW-0067">ATP-binding</keyword>
<dbReference type="InterPro" id="IPR014141">
    <property type="entry name" value="DNA_helicase_suRexB"/>
</dbReference>
<dbReference type="InterPro" id="IPR038726">
    <property type="entry name" value="PDDEXK_AddAB-type"/>
</dbReference>
<dbReference type="Pfam" id="PF21445">
    <property type="entry name" value="ADDB_N"/>
    <property type="match status" value="1"/>
</dbReference>
<keyword evidence="4 10" id="KW-0378">Hydrolase</keyword>
<dbReference type="GO" id="GO:0016817">
    <property type="term" value="F:hydrolase activity, acting on acid anhydrides"/>
    <property type="evidence" value="ECO:0007669"/>
    <property type="project" value="InterPro"/>
</dbReference>
<dbReference type="EMBL" id="NGJZ01000001">
    <property type="protein sequence ID" value="RSU08085.1"/>
    <property type="molecule type" value="Genomic_DNA"/>
</dbReference>
<protein>
    <recommendedName>
        <fullName evidence="10">ATP-dependent helicase/deoxyribonuclease subunit B</fullName>
        <ecNumber evidence="10">3.1.-.-</ecNumber>
    </recommendedName>
    <alternativeName>
        <fullName evidence="10">ATP-dependent helicase/nuclease subunit RexB</fullName>
    </alternativeName>
</protein>
<feature type="binding site" evidence="10">
    <location>
        <position position="1154"/>
    </location>
    <ligand>
        <name>[4Fe-4S] cluster</name>
        <dbReference type="ChEBI" id="CHEBI:49883"/>
    </ligand>
</feature>
<keyword evidence="10" id="KW-0411">Iron-sulfur</keyword>
<evidence type="ECO:0000313" key="14">
    <source>
        <dbReference type="EMBL" id="RSU08085.1"/>
    </source>
</evidence>